<organism evidence="3 4">
    <name type="scientific">Caenorhabditis nigoni</name>
    <dbReference type="NCBI Taxonomy" id="1611254"/>
    <lineage>
        <taxon>Eukaryota</taxon>
        <taxon>Metazoa</taxon>
        <taxon>Ecdysozoa</taxon>
        <taxon>Nematoda</taxon>
        <taxon>Chromadorea</taxon>
        <taxon>Rhabditida</taxon>
        <taxon>Rhabditina</taxon>
        <taxon>Rhabditomorpha</taxon>
        <taxon>Rhabditoidea</taxon>
        <taxon>Rhabditidae</taxon>
        <taxon>Peloderinae</taxon>
        <taxon>Caenorhabditis</taxon>
    </lineage>
</organism>
<feature type="compositionally biased region" description="Acidic residues" evidence="1">
    <location>
        <begin position="18"/>
        <end position="32"/>
    </location>
</feature>
<dbReference type="InterPro" id="IPR027859">
    <property type="entry name" value="KATNIP_dom"/>
</dbReference>
<accession>A0A2G5VKE5</accession>
<proteinExistence type="predicted"/>
<reference evidence="4" key="1">
    <citation type="submission" date="2017-10" db="EMBL/GenBank/DDBJ databases">
        <title>Rapid genome shrinkage in a self-fertile nematode reveals novel sperm competition proteins.</title>
        <authorList>
            <person name="Yin D."/>
            <person name="Schwarz E.M."/>
            <person name="Thomas C.G."/>
            <person name="Felde R.L."/>
            <person name="Korf I.F."/>
            <person name="Cutter A.D."/>
            <person name="Schartner C.M."/>
            <person name="Ralston E.J."/>
            <person name="Meyer B.J."/>
            <person name="Haag E.S."/>
        </authorList>
    </citation>
    <scope>NUCLEOTIDE SEQUENCE [LARGE SCALE GENOMIC DNA]</scope>
    <source>
        <strain evidence="4">JU1422</strain>
    </source>
</reference>
<evidence type="ECO:0000259" key="2">
    <source>
        <dbReference type="Pfam" id="PF14652"/>
    </source>
</evidence>
<protein>
    <recommendedName>
        <fullName evidence="2">KATNIP domain-containing protein</fullName>
    </recommendedName>
</protein>
<dbReference type="PANTHER" id="PTHR21534">
    <property type="entry name" value="KATANIN-INTERACTING PROTEIN"/>
    <property type="match status" value="1"/>
</dbReference>
<gene>
    <name evidence="3" type="primary">Cni-K04F10.2</name>
    <name evidence="3" type="synonym">Cnig_chr_I.g2428</name>
    <name evidence="3" type="ORF">B9Z55_002428</name>
</gene>
<evidence type="ECO:0000313" key="4">
    <source>
        <dbReference type="Proteomes" id="UP000230233"/>
    </source>
</evidence>
<feature type="compositionally biased region" description="Low complexity" evidence="1">
    <location>
        <begin position="236"/>
        <end position="245"/>
    </location>
</feature>
<dbReference type="InterPro" id="IPR026704">
    <property type="entry name" value="KATNIP"/>
</dbReference>
<evidence type="ECO:0000313" key="3">
    <source>
        <dbReference type="EMBL" id="PIC52243.1"/>
    </source>
</evidence>
<feature type="domain" description="KATNIP" evidence="2">
    <location>
        <begin position="334"/>
        <end position="575"/>
    </location>
</feature>
<sequence length="593" mass="67540">MDEMKEIEENTEKVNLESMEDGKEEDESEERMEDITIPELPEGKILELRLLSNWGDPNFIGLNSLEIFTSTGERADISTNATEYNGNLESLLTEQVRCKDTEKMWCAKKSDPDEDIILKLELKEMTKLALVRFWNYNASRVHAQIGVRYLEMNFEGKGIFRGELECAFSADSEFTPVMGETVLFTTSESILEMIALHDVCLINLPEETIPNSSLELLKADHLTPYRPSTCEEKDTPNTPVVNPTAPKFPAPPPTSYRQDVKVLQIELVSNWGMNGLIGLTGLELVDDHNQLIDESQFSVVTSEGTKEQATKSAFSNFFIFEFPDFWILEFLPFRLFNGRNLTRDPEDMWLVDFDPNAPVVITISFHEPISLKAISIWNYNSSFELSYAGAKASKIYVNGKVIRNVLFRKAIGFVYFDYVQDIVLDPNFTEQDFLSKGPSQSIGGFVFQIRLLSTWGDEFYIGLNGIELYNRKGELMKIRENNLAAFPESVNILPNIKNDLRTSNNLIVPPNDTELAKHMWLTALLPNRCARVFFVFDVQTYISKIVIYNYRKTPERGVRHISLTVDDLIIFSGEIPPSTETVTGKLEINLLDL</sequence>
<comment type="caution">
    <text evidence="3">The sequence shown here is derived from an EMBL/GenBank/DDBJ whole genome shotgun (WGS) entry which is preliminary data.</text>
</comment>
<dbReference type="EMBL" id="PDUG01000001">
    <property type="protein sequence ID" value="PIC52243.1"/>
    <property type="molecule type" value="Genomic_DNA"/>
</dbReference>
<feature type="region of interest" description="Disordered" evidence="1">
    <location>
        <begin position="229"/>
        <end position="253"/>
    </location>
</feature>
<dbReference type="STRING" id="1611254.A0A2G5VKE5"/>
<dbReference type="PANTHER" id="PTHR21534:SF0">
    <property type="entry name" value="KATANIN-INTERACTING PROTEIN"/>
    <property type="match status" value="1"/>
</dbReference>
<dbReference type="Proteomes" id="UP000230233">
    <property type="component" value="Chromosome I"/>
</dbReference>
<dbReference type="Pfam" id="PF14652">
    <property type="entry name" value="DUF4457"/>
    <property type="match status" value="2"/>
</dbReference>
<name>A0A2G5VKE5_9PELO</name>
<feature type="domain" description="KATNIP" evidence="2">
    <location>
        <begin position="14"/>
        <end position="81"/>
    </location>
</feature>
<feature type="region of interest" description="Disordered" evidence="1">
    <location>
        <begin position="1"/>
        <end position="33"/>
    </location>
</feature>
<dbReference type="AlphaFoldDB" id="A0A2G5VKE5"/>
<keyword evidence="4" id="KW-1185">Reference proteome</keyword>
<evidence type="ECO:0000256" key="1">
    <source>
        <dbReference type="SAM" id="MobiDB-lite"/>
    </source>
</evidence>
<dbReference type="OrthoDB" id="304622at2759"/>